<accession>A0A1B9Y1P8</accession>
<dbReference type="AlphaFoldDB" id="A0A1B9Y1P8"/>
<evidence type="ECO:0000313" key="2">
    <source>
        <dbReference type="EMBL" id="OCK43722.1"/>
    </source>
</evidence>
<dbReference type="InterPro" id="IPR050229">
    <property type="entry name" value="GlpE_sulfurtransferase"/>
</dbReference>
<keyword evidence="3" id="KW-1185">Reference proteome</keyword>
<sequence>MKHLILFFLLISFNSFSQKDLHQLLKKYNTENVPYIFVDSLKTIASDVVLLDAREPKEFNVSHLKNAICVGYDDFNITKTTKILSADKNIKIVVYCSLGIRSENVAEQLKKAGFKNVYNLYGGIFEWKNKKNTVVNSKNIPTNKVHTFNKEWSKWLLKGEKIYE</sequence>
<proteinExistence type="predicted"/>
<organism evidence="2 3">
    <name type="scientific">Tenacibaculum soleae</name>
    <dbReference type="NCBI Taxonomy" id="447689"/>
    <lineage>
        <taxon>Bacteria</taxon>
        <taxon>Pseudomonadati</taxon>
        <taxon>Bacteroidota</taxon>
        <taxon>Flavobacteriia</taxon>
        <taxon>Flavobacteriales</taxon>
        <taxon>Flavobacteriaceae</taxon>
        <taxon>Tenacibaculum</taxon>
    </lineage>
</organism>
<feature type="domain" description="Rhodanese" evidence="1">
    <location>
        <begin position="44"/>
        <end position="136"/>
    </location>
</feature>
<dbReference type="PROSITE" id="PS50206">
    <property type="entry name" value="RHODANESE_3"/>
    <property type="match status" value="1"/>
</dbReference>
<dbReference type="SUPFAM" id="SSF52821">
    <property type="entry name" value="Rhodanese/Cell cycle control phosphatase"/>
    <property type="match status" value="1"/>
</dbReference>
<dbReference type="STRING" id="447689.BA195_03185"/>
<dbReference type="NCBIfam" id="NF045521">
    <property type="entry name" value="rhoda_near_glyco"/>
    <property type="match status" value="1"/>
</dbReference>
<comment type="caution">
    <text evidence="2">The sequence shown here is derived from an EMBL/GenBank/DDBJ whole genome shotgun (WGS) entry which is preliminary data.</text>
</comment>
<dbReference type="Pfam" id="PF00581">
    <property type="entry name" value="Rhodanese"/>
    <property type="match status" value="1"/>
</dbReference>
<dbReference type="EMBL" id="MAKX01000001">
    <property type="protein sequence ID" value="OCK43722.1"/>
    <property type="molecule type" value="Genomic_DNA"/>
</dbReference>
<reference evidence="2 3" key="1">
    <citation type="submission" date="2016-06" db="EMBL/GenBank/DDBJ databases">
        <title>Draft Genome Sequence of Tenacibaculum soleae UCD-KL19.</title>
        <authorList>
            <person name="Eisen J.A."/>
            <person name="Coil D.A."/>
            <person name="Lujan K.M."/>
        </authorList>
    </citation>
    <scope>NUCLEOTIDE SEQUENCE [LARGE SCALE GENOMIC DNA]</scope>
    <source>
        <strain evidence="2 3">UCD-KL19</strain>
    </source>
</reference>
<dbReference type="CDD" id="cd00158">
    <property type="entry name" value="RHOD"/>
    <property type="match status" value="1"/>
</dbReference>
<dbReference type="InterPro" id="IPR001763">
    <property type="entry name" value="Rhodanese-like_dom"/>
</dbReference>
<dbReference type="SMART" id="SM00450">
    <property type="entry name" value="RHOD"/>
    <property type="match status" value="1"/>
</dbReference>
<dbReference type="InterPro" id="IPR036873">
    <property type="entry name" value="Rhodanese-like_dom_sf"/>
</dbReference>
<dbReference type="Gene3D" id="3.40.250.10">
    <property type="entry name" value="Rhodanese-like domain"/>
    <property type="match status" value="1"/>
</dbReference>
<gene>
    <name evidence="2" type="ORF">BA195_03185</name>
</gene>
<dbReference type="Proteomes" id="UP000093186">
    <property type="component" value="Unassembled WGS sequence"/>
</dbReference>
<dbReference type="RefSeq" id="WP_068703896.1">
    <property type="nucleotide sequence ID" value="NZ_MAKX01000001.1"/>
</dbReference>
<name>A0A1B9Y1P8_9FLAO</name>
<dbReference type="OrthoDB" id="598065at2"/>
<dbReference type="PANTHER" id="PTHR43031">
    <property type="entry name" value="FAD-DEPENDENT OXIDOREDUCTASE"/>
    <property type="match status" value="1"/>
</dbReference>
<protein>
    <submittedName>
        <fullName evidence="2">Rhodanese</fullName>
    </submittedName>
</protein>
<evidence type="ECO:0000259" key="1">
    <source>
        <dbReference type="PROSITE" id="PS50206"/>
    </source>
</evidence>
<evidence type="ECO:0000313" key="3">
    <source>
        <dbReference type="Proteomes" id="UP000093186"/>
    </source>
</evidence>
<dbReference type="PANTHER" id="PTHR43031:SF1">
    <property type="entry name" value="PYRIDINE NUCLEOTIDE-DISULPHIDE OXIDOREDUCTASE"/>
    <property type="match status" value="1"/>
</dbReference>